<gene>
    <name evidence="1" type="ORF">DSO57_1027761</name>
</gene>
<reference evidence="1" key="1">
    <citation type="submission" date="2022-04" db="EMBL/GenBank/DDBJ databases">
        <title>Genome of the entomopathogenic fungus Entomophthora muscae.</title>
        <authorList>
            <person name="Elya C."/>
            <person name="Lovett B.R."/>
            <person name="Lee E."/>
            <person name="Macias A.M."/>
            <person name="Hajek A.E."/>
            <person name="De Bivort B.L."/>
            <person name="Kasson M.T."/>
            <person name="De Fine Licht H.H."/>
            <person name="Stajich J.E."/>
        </authorList>
    </citation>
    <scope>NUCLEOTIDE SEQUENCE</scope>
    <source>
        <strain evidence="1">Berkeley</strain>
    </source>
</reference>
<proteinExistence type="predicted"/>
<dbReference type="EMBL" id="QTSX02005851">
    <property type="protein sequence ID" value="KAJ9056909.1"/>
    <property type="molecule type" value="Genomic_DNA"/>
</dbReference>
<evidence type="ECO:0000313" key="1">
    <source>
        <dbReference type="EMBL" id="KAJ9056909.1"/>
    </source>
</evidence>
<comment type="caution">
    <text evidence="1">The sequence shown here is derived from an EMBL/GenBank/DDBJ whole genome shotgun (WGS) entry which is preliminary data.</text>
</comment>
<sequence length="136" mass="14911">MVQSIYFTTLLACSGIVFGARQGSGLSQAGNTPSYSQKNQKPSSPIKISDRVGKSKEAGNQKKVTAAQAKLYSKSEIDKLLKQAGTLSTEVCQKLEESCQKMEPVYMKKEDITRDYCMPELANKCLVQSINASKLH</sequence>
<name>A0ACC2S3Q4_9FUNG</name>
<evidence type="ECO:0000313" key="2">
    <source>
        <dbReference type="Proteomes" id="UP001165960"/>
    </source>
</evidence>
<keyword evidence="2" id="KW-1185">Reference proteome</keyword>
<organism evidence="1 2">
    <name type="scientific">Entomophthora muscae</name>
    <dbReference type="NCBI Taxonomy" id="34485"/>
    <lineage>
        <taxon>Eukaryota</taxon>
        <taxon>Fungi</taxon>
        <taxon>Fungi incertae sedis</taxon>
        <taxon>Zoopagomycota</taxon>
        <taxon>Entomophthoromycotina</taxon>
        <taxon>Entomophthoromycetes</taxon>
        <taxon>Entomophthorales</taxon>
        <taxon>Entomophthoraceae</taxon>
        <taxon>Entomophthora</taxon>
    </lineage>
</organism>
<accession>A0ACC2S3Q4</accession>
<dbReference type="Proteomes" id="UP001165960">
    <property type="component" value="Unassembled WGS sequence"/>
</dbReference>
<protein>
    <submittedName>
        <fullName evidence="1">Uncharacterized protein</fullName>
    </submittedName>
</protein>